<evidence type="ECO:0000256" key="14">
    <source>
        <dbReference type="ARBA" id="ARBA00023268"/>
    </source>
</evidence>
<dbReference type="PANTHER" id="PTHR37984">
    <property type="entry name" value="PROTEIN CBG26694"/>
    <property type="match status" value="1"/>
</dbReference>
<name>A0A4Y2R3C8_ARAVE</name>
<dbReference type="Gene3D" id="3.10.10.10">
    <property type="entry name" value="HIV Type 1 Reverse Transcriptase, subunit A, domain 1"/>
    <property type="match status" value="1"/>
</dbReference>
<keyword evidence="14" id="KW-0511">Multifunctional enzyme</keyword>
<evidence type="ECO:0000256" key="2">
    <source>
        <dbReference type="ARBA" id="ARBA00022670"/>
    </source>
</evidence>
<comment type="caution">
    <text evidence="19">The sequence shown here is derived from an EMBL/GenBank/DDBJ whole genome shotgun (WGS) entry which is preliminary data.</text>
</comment>
<keyword evidence="5" id="KW-0540">Nuclease</keyword>
<keyword evidence="6" id="KW-0064">Aspartyl protease</keyword>
<evidence type="ECO:0000313" key="19">
    <source>
        <dbReference type="EMBL" id="GBN70184.1"/>
    </source>
</evidence>
<evidence type="ECO:0000256" key="1">
    <source>
        <dbReference type="ARBA" id="ARBA00012493"/>
    </source>
</evidence>
<dbReference type="Pfam" id="PF00078">
    <property type="entry name" value="RVT_1"/>
    <property type="match status" value="1"/>
</dbReference>
<dbReference type="SUPFAM" id="SSF56672">
    <property type="entry name" value="DNA/RNA polymerases"/>
    <property type="match status" value="1"/>
</dbReference>
<dbReference type="GO" id="GO:0003677">
    <property type="term" value="F:DNA binding"/>
    <property type="evidence" value="ECO:0007669"/>
    <property type="project" value="UniProtKB-KW"/>
</dbReference>
<keyword evidence="12" id="KW-0695">RNA-directed DNA polymerase</keyword>
<keyword evidence="13" id="KW-0238">DNA-binding</keyword>
<keyword evidence="15" id="KW-0862">Zinc</keyword>
<evidence type="ECO:0000259" key="17">
    <source>
        <dbReference type="PROSITE" id="PS50158"/>
    </source>
</evidence>
<evidence type="ECO:0000313" key="20">
    <source>
        <dbReference type="Proteomes" id="UP000499080"/>
    </source>
</evidence>
<dbReference type="EC" id="2.7.7.49" evidence="1"/>
<keyword evidence="11" id="KW-0229">DNA integration</keyword>
<evidence type="ECO:0000256" key="3">
    <source>
        <dbReference type="ARBA" id="ARBA00022679"/>
    </source>
</evidence>
<dbReference type="CDD" id="cd00303">
    <property type="entry name" value="retropepsin_like"/>
    <property type="match status" value="1"/>
</dbReference>
<evidence type="ECO:0000256" key="4">
    <source>
        <dbReference type="ARBA" id="ARBA00022695"/>
    </source>
</evidence>
<dbReference type="Gene3D" id="3.10.20.370">
    <property type="match status" value="1"/>
</dbReference>
<dbReference type="FunFam" id="3.10.10.10:FF:000007">
    <property type="entry name" value="Retrovirus-related Pol polyprotein from transposon 17.6-like Protein"/>
    <property type="match status" value="1"/>
</dbReference>
<protein>
    <recommendedName>
        <fullName evidence="1">RNA-directed DNA polymerase</fullName>
        <ecNumber evidence="1">2.7.7.49</ecNumber>
    </recommendedName>
</protein>
<dbReference type="GO" id="GO:0003723">
    <property type="term" value="F:RNA binding"/>
    <property type="evidence" value="ECO:0007669"/>
    <property type="project" value="UniProtKB-KW"/>
</dbReference>
<dbReference type="PROSITE" id="PS50878">
    <property type="entry name" value="RT_POL"/>
    <property type="match status" value="1"/>
</dbReference>
<dbReference type="PANTHER" id="PTHR37984:SF5">
    <property type="entry name" value="PROTEIN NYNRIN-LIKE"/>
    <property type="match status" value="1"/>
</dbReference>
<dbReference type="Pfam" id="PF00098">
    <property type="entry name" value="zf-CCHC"/>
    <property type="match status" value="1"/>
</dbReference>
<evidence type="ECO:0000256" key="16">
    <source>
        <dbReference type="SAM" id="MobiDB-lite"/>
    </source>
</evidence>
<keyword evidence="7" id="KW-0255">Endonuclease</keyword>
<dbReference type="InterPro" id="IPR000477">
    <property type="entry name" value="RT_dom"/>
</dbReference>
<dbReference type="SUPFAM" id="SSF58113">
    <property type="entry name" value="Apolipoprotein A-I"/>
    <property type="match status" value="1"/>
</dbReference>
<gene>
    <name evidence="19" type="primary">pol_4226</name>
    <name evidence="19" type="ORF">AVEN_161162_1</name>
</gene>
<proteinExistence type="predicted"/>
<dbReference type="GO" id="GO:0004519">
    <property type="term" value="F:endonuclease activity"/>
    <property type="evidence" value="ECO:0007669"/>
    <property type="project" value="UniProtKB-KW"/>
</dbReference>
<keyword evidence="4" id="KW-0548">Nucleotidyltransferase</keyword>
<dbReference type="SUPFAM" id="SSF57756">
    <property type="entry name" value="Retrovirus zinc finger-like domains"/>
    <property type="match status" value="1"/>
</dbReference>
<dbReference type="InterPro" id="IPR043128">
    <property type="entry name" value="Rev_trsase/Diguanyl_cyclase"/>
</dbReference>
<dbReference type="InterPro" id="IPR050951">
    <property type="entry name" value="Retrovirus_Pol_polyprotein"/>
</dbReference>
<keyword evidence="3" id="KW-0808">Transferase</keyword>
<feature type="domain" description="CCHC-type" evidence="17">
    <location>
        <begin position="342"/>
        <end position="355"/>
    </location>
</feature>
<evidence type="ECO:0000256" key="15">
    <source>
        <dbReference type="PROSITE-ProRule" id="PRU00047"/>
    </source>
</evidence>
<dbReference type="SUPFAM" id="SSF50630">
    <property type="entry name" value="Acid proteases"/>
    <property type="match status" value="1"/>
</dbReference>
<evidence type="ECO:0000256" key="13">
    <source>
        <dbReference type="ARBA" id="ARBA00023125"/>
    </source>
</evidence>
<evidence type="ECO:0000256" key="8">
    <source>
        <dbReference type="ARBA" id="ARBA00022801"/>
    </source>
</evidence>
<dbReference type="FunFam" id="3.10.10.10:FF:000002">
    <property type="entry name" value="Retrovirus-related Pol polyprotein from transposon 17.6-like protein"/>
    <property type="match status" value="1"/>
</dbReference>
<organism evidence="19 20">
    <name type="scientific">Araneus ventricosus</name>
    <name type="common">Orbweaver spider</name>
    <name type="synonym">Epeira ventricosa</name>
    <dbReference type="NCBI Taxonomy" id="182803"/>
    <lineage>
        <taxon>Eukaryota</taxon>
        <taxon>Metazoa</taxon>
        <taxon>Ecdysozoa</taxon>
        <taxon>Arthropoda</taxon>
        <taxon>Chelicerata</taxon>
        <taxon>Arachnida</taxon>
        <taxon>Araneae</taxon>
        <taxon>Araneomorphae</taxon>
        <taxon>Entelegynae</taxon>
        <taxon>Araneoidea</taxon>
        <taxon>Araneidae</taxon>
        <taxon>Araneus</taxon>
    </lineage>
</organism>
<evidence type="ECO:0000256" key="11">
    <source>
        <dbReference type="ARBA" id="ARBA00022908"/>
    </source>
</evidence>
<keyword evidence="20" id="KW-1185">Reference proteome</keyword>
<dbReference type="GO" id="GO:0004190">
    <property type="term" value="F:aspartic-type endopeptidase activity"/>
    <property type="evidence" value="ECO:0007669"/>
    <property type="project" value="UniProtKB-KW"/>
</dbReference>
<reference evidence="19 20" key="1">
    <citation type="journal article" date="2019" name="Sci. Rep.">
        <title>Orb-weaving spider Araneus ventricosus genome elucidates the spidroin gene catalogue.</title>
        <authorList>
            <person name="Kono N."/>
            <person name="Nakamura H."/>
            <person name="Ohtoshi R."/>
            <person name="Moran D.A.P."/>
            <person name="Shinohara A."/>
            <person name="Yoshida Y."/>
            <person name="Fujiwara M."/>
            <person name="Mori M."/>
            <person name="Tomita M."/>
            <person name="Arakawa K."/>
        </authorList>
    </citation>
    <scope>NUCLEOTIDE SEQUENCE [LARGE SCALE GENOMIC DNA]</scope>
</reference>
<keyword evidence="8" id="KW-0378">Hydrolase</keyword>
<evidence type="ECO:0000256" key="7">
    <source>
        <dbReference type="ARBA" id="ARBA00022759"/>
    </source>
</evidence>
<dbReference type="Gene3D" id="2.40.70.10">
    <property type="entry name" value="Acid Proteases"/>
    <property type="match status" value="1"/>
</dbReference>
<keyword evidence="15" id="KW-0479">Metal-binding</keyword>
<dbReference type="EMBL" id="BGPR01015671">
    <property type="protein sequence ID" value="GBN70184.1"/>
    <property type="molecule type" value="Genomic_DNA"/>
</dbReference>
<evidence type="ECO:0000259" key="18">
    <source>
        <dbReference type="PROSITE" id="PS50878"/>
    </source>
</evidence>
<dbReference type="PROSITE" id="PS00141">
    <property type="entry name" value="ASP_PROTEASE"/>
    <property type="match status" value="1"/>
</dbReference>
<dbReference type="GO" id="GO:0003964">
    <property type="term" value="F:RNA-directed DNA polymerase activity"/>
    <property type="evidence" value="ECO:0007669"/>
    <property type="project" value="UniProtKB-KW"/>
</dbReference>
<accession>A0A4Y2R3C8</accession>
<dbReference type="InterPro" id="IPR001969">
    <property type="entry name" value="Aspartic_peptidase_AS"/>
</dbReference>
<dbReference type="InterPro" id="IPR021109">
    <property type="entry name" value="Peptidase_aspartic_dom_sf"/>
</dbReference>
<sequence length="958" mass="108272">MVNTRSQTKMADNADLLALLAEMKKSMEKGQEEMKNGQEEMKNQLQGVKGKIEEVRNEVQRKIEEIEGKVQRQIEEVEDKVQVKMEEVEEKVQVRIGDLEKRLSELEDRPINFPANPDLTYSRPTVKSLTFDVQTSWTVFETQFHVVSSANGWNNCVKASQLVASLRGSAAEGLQGIPSDKLTDLMTIDNALEARFGDSHLTQFYRTELKTRRQKPGESLQVLAADVERLMSLAYAECPQDVRDSLAAQYFVDAIRDEDTQHATRLMDAKGLKSALAYSMKYEAAKTVSKTSRNVRSIEVENGTGKEKDKKFDCLLKTLEKLLNSHVAGKKNTPRRNPNVTCWKCNKKGHLQRECQTISPNREKLMYGRPTGRRLPFLNKAPEEGLKVSALCGGRNGLYLEGSICGIPCLMLVDTGSNVTLTATGEKAEIRGKLDAAIECGCRKFQHKIYVADITDPCILGLDFLQKFNFTVDLEKNEIRTGGEEIPLSSTSAEHSKLCSVLAKDKTIIPARSECLIQGVPEASGKFRYAVTDFPSEVSQKGAVIATCELVVDIVARPQEFSESLRLPSILENLEGLNEEQRTAVKELLQEFQNLFSTSDSDVGRCNMTQHRINTGNHPPIKQYPRRLPLAKKEEAERLVKEMVDNGIIEESSGPWASPIVLVKKKDGSARFCVDYRKLNEITIKDSYPLPRIDDTLDVLNGNQWFSTLDLKSGYWQNEIQPEDKEKTAFTTGQGLWQFKVMPFGLCNAPATFERLMETVLRGLTSEACLVYLDDIIIVGRTFQEHLNNIRKVFQRLQKANFKLSLKKCRFFRKEVSYLGHIISADGVKTDPEKTKAVVDWPRPETVHDLRSFLGLCTYYRRFVRNFSAIARPLHKLTEARSNFNWTEECEKSFNILKQALITSPVLTYPRTDKEFILDTDASNEGIGAVLSQKIGNEECVIAYFSQKEIIVSRVKNY</sequence>
<dbReference type="GO" id="GO:0015074">
    <property type="term" value="P:DNA integration"/>
    <property type="evidence" value="ECO:0007669"/>
    <property type="project" value="UniProtKB-KW"/>
</dbReference>
<dbReference type="FunFam" id="3.30.70.270:FF:000020">
    <property type="entry name" value="Transposon Tf2-6 polyprotein-like Protein"/>
    <property type="match status" value="1"/>
</dbReference>
<dbReference type="InterPro" id="IPR036875">
    <property type="entry name" value="Znf_CCHC_sf"/>
</dbReference>
<dbReference type="GO" id="GO:0006508">
    <property type="term" value="P:proteolysis"/>
    <property type="evidence" value="ECO:0007669"/>
    <property type="project" value="UniProtKB-KW"/>
</dbReference>
<dbReference type="InterPro" id="IPR043502">
    <property type="entry name" value="DNA/RNA_pol_sf"/>
</dbReference>
<evidence type="ECO:0000256" key="10">
    <source>
        <dbReference type="ARBA" id="ARBA00022884"/>
    </source>
</evidence>
<feature type="region of interest" description="Disordered" evidence="16">
    <location>
        <begin position="25"/>
        <end position="48"/>
    </location>
</feature>
<dbReference type="AlphaFoldDB" id="A0A4Y2R3C8"/>
<evidence type="ECO:0000256" key="6">
    <source>
        <dbReference type="ARBA" id="ARBA00022750"/>
    </source>
</evidence>
<dbReference type="SMART" id="SM00343">
    <property type="entry name" value="ZnF_C2HC"/>
    <property type="match status" value="1"/>
</dbReference>
<evidence type="ECO:0000256" key="5">
    <source>
        <dbReference type="ARBA" id="ARBA00022722"/>
    </source>
</evidence>
<dbReference type="InterPro" id="IPR001878">
    <property type="entry name" value="Znf_CCHC"/>
</dbReference>
<dbReference type="Gene3D" id="3.30.70.270">
    <property type="match status" value="2"/>
</dbReference>
<feature type="domain" description="Reverse transcriptase" evidence="18">
    <location>
        <begin position="644"/>
        <end position="823"/>
    </location>
</feature>
<dbReference type="Gene3D" id="1.20.120.20">
    <property type="entry name" value="Apolipoprotein"/>
    <property type="match status" value="1"/>
</dbReference>
<dbReference type="Proteomes" id="UP000499080">
    <property type="component" value="Unassembled WGS sequence"/>
</dbReference>
<dbReference type="PROSITE" id="PS50158">
    <property type="entry name" value="ZF_CCHC"/>
    <property type="match status" value="1"/>
</dbReference>
<dbReference type="Pfam" id="PF17919">
    <property type="entry name" value="RT_RNaseH_2"/>
    <property type="match status" value="1"/>
</dbReference>
<keyword evidence="10" id="KW-0694">RNA-binding</keyword>
<keyword evidence="15" id="KW-0863">Zinc-finger</keyword>
<dbReference type="InterPro" id="IPR041577">
    <property type="entry name" value="RT_RNaseH_2"/>
</dbReference>
<feature type="compositionally biased region" description="Basic and acidic residues" evidence="16">
    <location>
        <begin position="25"/>
        <end position="42"/>
    </location>
</feature>
<keyword evidence="2" id="KW-0645">Protease</keyword>
<keyword evidence="9" id="KW-0460">Magnesium</keyword>
<dbReference type="CDD" id="cd01647">
    <property type="entry name" value="RT_LTR"/>
    <property type="match status" value="1"/>
</dbReference>
<evidence type="ECO:0000256" key="12">
    <source>
        <dbReference type="ARBA" id="ARBA00022918"/>
    </source>
</evidence>
<dbReference type="GO" id="GO:0008270">
    <property type="term" value="F:zinc ion binding"/>
    <property type="evidence" value="ECO:0007669"/>
    <property type="project" value="UniProtKB-KW"/>
</dbReference>
<evidence type="ECO:0000256" key="9">
    <source>
        <dbReference type="ARBA" id="ARBA00022842"/>
    </source>
</evidence>